<protein>
    <recommendedName>
        <fullName evidence="4">DUF4234 domain-containing protein</fullName>
    </recommendedName>
</protein>
<dbReference type="EMBL" id="JBAWKY010000006">
    <property type="protein sequence ID" value="MEI4463854.1"/>
    <property type="molecule type" value="Genomic_DNA"/>
</dbReference>
<evidence type="ECO:0000256" key="1">
    <source>
        <dbReference type="SAM" id="Phobius"/>
    </source>
</evidence>
<keyword evidence="3" id="KW-1185">Reference proteome</keyword>
<feature type="transmembrane region" description="Helical" evidence="1">
    <location>
        <begin position="84"/>
        <end position="106"/>
    </location>
</feature>
<gene>
    <name evidence="2" type="ORF">SZL87_15620</name>
</gene>
<reference evidence="2 3" key="1">
    <citation type="submission" date="2023-12" db="EMBL/GenBank/DDBJ databases">
        <authorList>
            <person name="Easwaran N."/>
            <person name="Lazarus H.P.S."/>
        </authorList>
    </citation>
    <scope>NUCLEOTIDE SEQUENCE [LARGE SCALE GENOMIC DNA]</scope>
    <source>
        <strain evidence="2 3">VIT-2023</strain>
    </source>
</reference>
<comment type="caution">
    <text evidence="2">The sequence shown here is derived from an EMBL/GenBank/DDBJ whole genome shotgun (WGS) entry which is preliminary data.</text>
</comment>
<proteinExistence type="predicted"/>
<keyword evidence="1" id="KW-0472">Membrane</keyword>
<dbReference type="RefSeq" id="WP_336449697.1">
    <property type="nucleotide sequence ID" value="NZ_JBAWKY010000006.1"/>
</dbReference>
<feature type="transmembrane region" description="Helical" evidence="1">
    <location>
        <begin position="12"/>
        <end position="34"/>
    </location>
</feature>
<organism evidence="2 3">
    <name type="scientific">Exiguobacterium indicum</name>
    <dbReference type="NCBI Taxonomy" id="296995"/>
    <lineage>
        <taxon>Bacteria</taxon>
        <taxon>Bacillati</taxon>
        <taxon>Bacillota</taxon>
        <taxon>Bacilli</taxon>
        <taxon>Bacillales</taxon>
        <taxon>Bacillales Family XII. Incertae Sedis</taxon>
        <taxon>Exiguobacterium</taxon>
    </lineage>
</organism>
<keyword evidence="1" id="KW-0812">Transmembrane</keyword>
<evidence type="ECO:0000313" key="3">
    <source>
        <dbReference type="Proteomes" id="UP001387110"/>
    </source>
</evidence>
<dbReference type="Proteomes" id="UP001387110">
    <property type="component" value="Unassembled WGS sequence"/>
</dbReference>
<accession>A0ABU8ELQ2</accession>
<evidence type="ECO:0000313" key="2">
    <source>
        <dbReference type="EMBL" id="MEI4463854.1"/>
    </source>
</evidence>
<feature type="transmembrane region" description="Helical" evidence="1">
    <location>
        <begin position="46"/>
        <end position="63"/>
    </location>
</feature>
<evidence type="ECO:0008006" key="4">
    <source>
        <dbReference type="Google" id="ProtNLM"/>
    </source>
</evidence>
<sequence length="134" mass="15241">MDYQKEMTRIKGLLSVGAGLLVVFLIGFFIRFGASGFESFLEVDSYLIFALILLYPLGLVYNWRNMLGLITSRNYSHSGYARMMSFALKFGFAIAVGWIPGLYYAYQIYKEAKKQEVEMLNRSTVENRGMGDGL</sequence>
<keyword evidence="1" id="KW-1133">Transmembrane helix</keyword>
<name>A0ABU8ELQ2_9BACL</name>